<keyword evidence="4" id="KW-1185">Reference proteome</keyword>
<dbReference type="EMBL" id="CP047180">
    <property type="protein sequence ID" value="QHC63536.1"/>
    <property type="molecule type" value="Genomic_DNA"/>
</dbReference>
<sequence length="218" mass="22790">MLRDHLLDALAVLLPVDCPACGRPATRVPCPDCAAALAAQARPDVRRLGSADDPLEVRVGAEYAGTVRRLVLALKAEGRVAAARPLGALLRPVLLQALDGAPALLVAPPGSRLRHLRRGFDPVDLLVRAAGGRLARPLTRTRLALDQVGLTRTERRANLDGAFRARRPLDGERILLVDDVVTSGATLLELRRAVRAGGGDVAGSVALAGTPGGRSATS</sequence>
<dbReference type="CDD" id="cd06223">
    <property type="entry name" value="PRTases_typeI"/>
    <property type="match status" value="1"/>
</dbReference>
<dbReference type="InterPro" id="IPR051910">
    <property type="entry name" value="ComF/GntX_DNA_util-trans"/>
</dbReference>
<dbReference type="InterPro" id="IPR029057">
    <property type="entry name" value="PRTase-like"/>
</dbReference>
<dbReference type="Gene3D" id="3.40.50.2020">
    <property type="match status" value="1"/>
</dbReference>
<evidence type="ECO:0000313" key="4">
    <source>
        <dbReference type="Proteomes" id="UP000464597"/>
    </source>
</evidence>
<dbReference type="Proteomes" id="UP000464597">
    <property type="component" value="Chromosome"/>
</dbReference>
<accession>A0ABX6H177</accession>
<evidence type="ECO:0000256" key="1">
    <source>
        <dbReference type="ARBA" id="ARBA00008007"/>
    </source>
</evidence>
<reference evidence="4" key="1">
    <citation type="submission" date="2019-12" db="EMBL/GenBank/DDBJ databases">
        <title>Complete and draft genome sequences of new strains and members of some known species of the genus Rathayibacter isolated from plants.</title>
        <authorList>
            <person name="Tarlachkov S.V."/>
            <person name="Starodumova I.P."/>
            <person name="Dorofeeva L.V."/>
            <person name="Prisyazhnaya N.V."/>
            <person name="Leyn S."/>
            <person name="Zlamal J."/>
            <person name="Elan M."/>
            <person name="Osterman A.L."/>
            <person name="Nadler S."/>
            <person name="Subbotin S.A."/>
            <person name="Evtushenko L.I."/>
        </authorList>
    </citation>
    <scope>NUCLEOTIDE SEQUENCE [LARGE SCALE GENOMIC DNA]</scope>
    <source>
        <strain evidence="4">VKM Ac-2802</strain>
    </source>
</reference>
<organism evidence="3 4">
    <name type="scientific">Rathayibacter festucae</name>
    <dbReference type="NCBI Taxonomy" id="110937"/>
    <lineage>
        <taxon>Bacteria</taxon>
        <taxon>Bacillati</taxon>
        <taxon>Actinomycetota</taxon>
        <taxon>Actinomycetes</taxon>
        <taxon>Micrococcales</taxon>
        <taxon>Microbacteriaceae</taxon>
        <taxon>Rathayibacter</taxon>
    </lineage>
</organism>
<name>A0ABX6H177_9MICO</name>
<gene>
    <name evidence="3" type="ORF">GSU69_13185</name>
</gene>
<dbReference type="Pfam" id="PF00156">
    <property type="entry name" value="Pribosyltran"/>
    <property type="match status" value="1"/>
</dbReference>
<dbReference type="InterPro" id="IPR000836">
    <property type="entry name" value="PRTase_dom"/>
</dbReference>
<proteinExistence type="inferred from homology"/>
<dbReference type="PANTHER" id="PTHR47505">
    <property type="entry name" value="DNA UTILIZATION PROTEIN YHGH"/>
    <property type="match status" value="1"/>
</dbReference>
<dbReference type="PANTHER" id="PTHR47505:SF1">
    <property type="entry name" value="DNA UTILIZATION PROTEIN YHGH"/>
    <property type="match status" value="1"/>
</dbReference>
<comment type="similarity">
    <text evidence="1">Belongs to the ComF/GntX family.</text>
</comment>
<dbReference type="SUPFAM" id="SSF53271">
    <property type="entry name" value="PRTase-like"/>
    <property type="match status" value="1"/>
</dbReference>
<feature type="domain" description="Phosphoribosyltransferase" evidence="2">
    <location>
        <begin position="164"/>
        <end position="214"/>
    </location>
</feature>
<dbReference type="RefSeq" id="WP_159423239.1">
    <property type="nucleotide sequence ID" value="NZ_CP047180.1"/>
</dbReference>
<evidence type="ECO:0000259" key="2">
    <source>
        <dbReference type="Pfam" id="PF00156"/>
    </source>
</evidence>
<evidence type="ECO:0000313" key="3">
    <source>
        <dbReference type="EMBL" id="QHC63536.1"/>
    </source>
</evidence>
<protein>
    <submittedName>
        <fullName evidence="3">ComF family protein</fullName>
    </submittedName>
</protein>